<feature type="transmembrane region" description="Helical" evidence="5">
    <location>
        <begin position="41"/>
        <end position="63"/>
    </location>
</feature>
<dbReference type="Proteomes" id="UP000294599">
    <property type="component" value="Unassembled WGS sequence"/>
</dbReference>
<dbReference type="SUPFAM" id="SSF48452">
    <property type="entry name" value="TPR-like"/>
    <property type="match status" value="2"/>
</dbReference>
<evidence type="ECO:0000256" key="4">
    <source>
        <dbReference type="SAM" id="MobiDB-lite"/>
    </source>
</evidence>
<gene>
    <name evidence="7" type="ORF">EDC25_11634</name>
</gene>
<name>A0A4V3UUI3_9GAMM</name>
<dbReference type="SMART" id="SM00267">
    <property type="entry name" value="GGDEF"/>
    <property type="match status" value="1"/>
</dbReference>
<evidence type="ECO:0000313" key="8">
    <source>
        <dbReference type="Proteomes" id="UP000294599"/>
    </source>
</evidence>
<dbReference type="PROSITE" id="PS50887">
    <property type="entry name" value="GGDEF"/>
    <property type="match status" value="1"/>
</dbReference>
<feature type="region of interest" description="Disordered" evidence="4">
    <location>
        <begin position="1"/>
        <end position="26"/>
    </location>
</feature>
<feature type="transmembrane region" description="Helical" evidence="5">
    <location>
        <begin position="423"/>
        <end position="441"/>
    </location>
</feature>
<dbReference type="Pfam" id="PF00990">
    <property type="entry name" value="GGDEF"/>
    <property type="match status" value="1"/>
</dbReference>
<dbReference type="InterPro" id="IPR050469">
    <property type="entry name" value="Diguanylate_Cyclase"/>
</dbReference>
<accession>A0A4V3UUI3</accession>
<dbReference type="InterPro" id="IPR043128">
    <property type="entry name" value="Rev_trsase/Diguanyl_cyclase"/>
</dbReference>
<dbReference type="InterPro" id="IPR000160">
    <property type="entry name" value="GGDEF_dom"/>
</dbReference>
<dbReference type="GO" id="GO:1902201">
    <property type="term" value="P:negative regulation of bacterial-type flagellum-dependent cell motility"/>
    <property type="evidence" value="ECO:0007669"/>
    <property type="project" value="TreeGrafter"/>
</dbReference>
<evidence type="ECO:0000313" key="7">
    <source>
        <dbReference type="EMBL" id="TCS96180.1"/>
    </source>
</evidence>
<dbReference type="GO" id="GO:0043709">
    <property type="term" value="P:cell adhesion involved in single-species biofilm formation"/>
    <property type="evidence" value="ECO:0007669"/>
    <property type="project" value="TreeGrafter"/>
</dbReference>
<dbReference type="CDD" id="cd01949">
    <property type="entry name" value="GGDEF"/>
    <property type="match status" value="1"/>
</dbReference>
<dbReference type="EMBL" id="SMAF01000016">
    <property type="protein sequence ID" value="TCS96180.1"/>
    <property type="molecule type" value="Genomic_DNA"/>
</dbReference>
<dbReference type="RefSeq" id="WP_132577494.1">
    <property type="nucleotide sequence ID" value="NZ_JBHLWF010000019.1"/>
</dbReference>
<feature type="domain" description="GGDEF" evidence="6">
    <location>
        <begin position="483"/>
        <end position="617"/>
    </location>
</feature>
<comment type="cofactor">
    <cofactor evidence="1">
        <name>Mg(2+)</name>
        <dbReference type="ChEBI" id="CHEBI:18420"/>
    </cofactor>
</comment>
<dbReference type="SUPFAM" id="SSF55073">
    <property type="entry name" value="Nucleotide cyclase"/>
    <property type="match status" value="1"/>
</dbReference>
<dbReference type="AlphaFoldDB" id="A0A4V3UUI3"/>
<dbReference type="FunFam" id="3.30.70.270:FF:000001">
    <property type="entry name" value="Diguanylate cyclase domain protein"/>
    <property type="match status" value="1"/>
</dbReference>
<evidence type="ECO:0000259" key="6">
    <source>
        <dbReference type="PROSITE" id="PS50887"/>
    </source>
</evidence>
<sequence length="638" mass="69354">MRHRDLAGRLLLEPTRPPDEAAGPASTQVCLRWPVPPRGPLLTRLLALLLGLFIPAALSVAVVPDEFDALLRRADDVKSADPRAFRSMLERMEQLTSAASQVQLEQLRYLQIYRMSLDGQFPQAIAALRELATEATDVSTRFRATAFLANNYAGTRDFAAGLDALNQALAMLPAIEDTNIRHQGYLAAAILYNQAGQYDLALRYVDITLGEPASGRSRCIAGIMRLEALFALGRLPSDARGLDGSVEECERHGEQLLSEFVRGFQARVLFNGGDAAAAARLLESRLDAVASSEYPRLIAEHHALLAEARLALGDAAAARRHAQRAIDASEGVEFSLPLVTAFRVLSREAEMRGDAASALAHHRRWAAVDRAYIDDIKARELAYQLAQHDSLQKTHTIELLNQRNKLLELESEVNKQAANNNRLAIAMLVVLLASIALWAYLTKREQLRFRRLAQTDALTGISNRLYFSERAPQILEECAQRGRPAALVMFDLDAFKSINDRHGHACGDWVLAEVARRVSALCGEGDLFARLGGEEFAILRAGADVETALVLANRCREAISSIDTSLAGPRFSVSASFGVAMAAPSPGGSLDALLIHADIALYCAKSEGRNRVSVHGVAECPRSPDGTPANSPSPPAKA</sequence>
<dbReference type="EC" id="2.7.7.65" evidence="2"/>
<dbReference type="InterPro" id="IPR029787">
    <property type="entry name" value="Nucleotide_cyclase"/>
</dbReference>
<evidence type="ECO:0000256" key="2">
    <source>
        <dbReference type="ARBA" id="ARBA00012528"/>
    </source>
</evidence>
<dbReference type="PANTHER" id="PTHR45138:SF9">
    <property type="entry name" value="DIGUANYLATE CYCLASE DGCM-RELATED"/>
    <property type="match status" value="1"/>
</dbReference>
<dbReference type="Gene3D" id="1.25.40.10">
    <property type="entry name" value="Tetratricopeptide repeat domain"/>
    <property type="match status" value="1"/>
</dbReference>
<dbReference type="InterPro" id="IPR011990">
    <property type="entry name" value="TPR-like_helical_dom_sf"/>
</dbReference>
<evidence type="ECO:0000256" key="3">
    <source>
        <dbReference type="ARBA" id="ARBA00034247"/>
    </source>
</evidence>
<dbReference type="Gene3D" id="3.30.70.270">
    <property type="match status" value="1"/>
</dbReference>
<keyword evidence="5" id="KW-0812">Transmembrane</keyword>
<dbReference type="NCBIfam" id="TIGR00254">
    <property type="entry name" value="GGDEF"/>
    <property type="match status" value="1"/>
</dbReference>
<keyword evidence="5" id="KW-0472">Membrane</keyword>
<dbReference type="GO" id="GO:0005886">
    <property type="term" value="C:plasma membrane"/>
    <property type="evidence" value="ECO:0007669"/>
    <property type="project" value="TreeGrafter"/>
</dbReference>
<evidence type="ECO:0000256" key="5">
    <source>
        <dbReference type="SAM" id="Phobius"/>
    </source>
</evidence>
<dbReference type="OrthoDB" id="9803824at2"/>
<reference evidence="7 8" key="1">
    <citation type="submission" date="2019-03" db="EMBL/GenBank/DDBJ databases">
        <title>Genomic Encyclopedia of Type Strains, Phase IV (KMG-IV): sequencing the most valuable type-strain genomes for metagenomic binning, comparative biology and taxonomic classification.</title>
        <authorList>
            <person name="Goeker M."/>
        </authorList>
    </citation>
    <scope>NUCLEOTIDE SEQUENCE [LARGE SCALE GENOMIC DNA]</scope>
    <source>
        <strain evidence="7 8">DSM 21944</strain>
    </source>
</reference>
<comment type="caution">
    <text evidence="7">The sequence shown here is derived from an EMBL/GenBank/DDBJ whole genome shotgun (WGS) entry which is preliminary data.</text>
</comment>
<dbReference type="GO" id="GO:0052621">
    <property type="term" value="F:diguanylate cyclase activity"/>
    <property type="evidence" value="ECO:0007669"/>
    <property type="project" value="UniProtKB-EC"/>
</dbReference>
<organism evidence="7 8">
    <name type="scientific">Pseudofulvimonas gallinarii</name>
    <dbReference type="NCBI Taxonomy" id="634155"/>
    <lineage>
        <taxon>Bacteria</taxon>
        <taxon>Pseudomonadati</taxon>
        <taxon>Pseudomonadota</taxon>
        <taxon>Gammaproteobacteria</taxon>
        <taxon>Lysobacterales</taxon>
        <taxon>Rhodanobacteraceae</taxon>
        <taxon>Pseudofulvimonas</taxon>
    </lineage>
</organism>
<comment type="catalytic activity">
    <reaction evidence="3">
        <text>2 GTP = 3',3'-c-di-GMP + 2 diphosphate</text>
        <dbReference type="Rhea" id="RHEA:24898"/>
        <dbReference type="ChEBI" id="CHEBI:33019"/>
        <dbReference type="ChEBI" id="CHEBI:37565"/>
        <dbReference type="ChEBI" id="CHEBI:58805"/>
        <dbReference type="EC" id="2.7.7.65"/>
    </reaction>
</comment>
<keyword evidence="8" id="KW-1185">Reference proteome</keyword>
<proteinExistence type="predicted"/>
<feature type="region of interest" description="Disordered" evidence="4">
    <location>
        <begin position="616"/>
        <end position="638"/>
    </location>
</feature>
<keyword evidence="5" id="KW-1133">Transmembrane helix</keyword>
<protein>
    <recommendedName>
        <fullName evidence="2">diguanylate cyclase</fullName>
        <ecNumber evidence="2">2.7.7.65</ecNumber>
    </recommendedName>
</protein>
<dbReference type="PANTHER" id="PTHR45138">
    <property type="entry name" value="REGULATORY COMPONENTS OF SENSORY TRANSDUCTION SYSTEM"/>
    <property type="match status" value="1"/>
</dbReference>
<evidence type="ECO:0000256" key="1">
    <source>
        <dbReference type="ARBA" id="ARBA00001946"/>
    </source>
</evidence>